<dbReference type="RefSeq" id="WP_007841736.1">
    <property type="nucleotide sequence ID" value="NZ_BQOA01000001.1"/>
</dbReference>
<reference evidence="21 24" key="1">
    <citation type="submission" date="2018-08" db="EMBL/GenBank/DDBJ databases">
        <title>A genome reference for cultivated species of the human gut microbiota.</title>
        <authorList>
            <person name="Zou Y."/>
            <person name="Xue W."/>
            <person name="Luo G."/>
        </authorList>
    </citation>
    <scope>NUCLEOTIDE SEQUENCE [LARGE SCALE GENOMIC DNA]</scope>
    <source>
        <strain evidence="21 24">AF14-1AC</strain>
    </source>
</reference>
<dbReference type="PANTHER" id="PTHR45528:SF1">
    <property type="entry name" value="SENSOR HISTIDINE KINASE CPXA"/>
    <property type="match status" value="1"/>
</dbReference>
<feature type="transmembrane region" description="Helical" evidence="14">
    <location>
        <begin position="154"/>
        <end position="176"/>
    </location>
</feature>
<dbReference type="GO" id="GO:0005886">
    <property type="term" value="C:plasma membrane"/>
    <property type="evidence" value="ECO:0007669"/>
    <property type="project" value="UniProtKB-SubCell"/>
</dbReference>
<dbReference type="SMART" id="SM00388">
    <property type="entry name" value="HisKA"/>
    <property type="match status" value="1"/>
</dbReference>
<evidence type="ECO:0000256" key="10">
    <source>
        <dbReference type="ARBA" id="ARBA00022840"/>
    </source>
</evidence>
<dbReference type="InterPro" id="IPR004358">
    <property type="entry name" value="Sig_transdc_His_kin-like_C"/>
</dbReference>
<dbReference type="SUPFAM" id="SSF55874">
    <property type="entry name" value="ATPase domain of HSP90 chaperone/DNA topoisomerase II/histidine kinase"/>
    <property type="match status" value="1"/>
</dbReference>
<dbReference type="Pfam" id="PF00512">
    <property type="entry name" value="HisKA"/>
    <property type="match status" value="1"/>
</dbReference>
<dbReference type="InterPro" id="IPR050398">
    <property type="entry name" value="HssS/ArlS-like"/>
</dbReference>
<keyword evidence="13 14" id="KW-0472">Membrane</keyword>
<dbReference type="Pfam" id="PF00672">
    <property type="entry name" value="HAMP"/>
    <property type="match status" value="1"/>
</dbReference>
<evidence type="ECO:0000256" key="1">
    <source>
        <dbReference type="ARBA" id="ARBA00000085"/>
    </source>
</evidence>
<evidence type="ECO:0000313" key="19">
    <source>
        <dbReference type="EMBL" id="KAA5397456.1"/>
    </source>
</evidence>
<keyword evidence="6" id="KW-0808">Transferase</keyword>
<dbReference type="CDD" id="cd06225">
    <property type="entry name" value="HAMP"/>
    <property type="match status" value="1"/>
</dbReference>
<dbReference type="InterPro" id="IPR036890">
    <property type="entry name" value="HATPase_C_sf"/>
</dbReference>
<evidence type="ECO:0000313" key="29">
    <source>
        <dbReference type="Proteomes" id="UP000481700"/>
    </source>
</evidence>
<evidence type="ECO:0000259" key="15">
    <source>
        <dbReference type="PROSITE" id="PS50109"/>
    </source>
</evidence>
<organism evidence="18 29">
    <name type="scientific">Phocaeicola dorei</name>
    <dbReference type="NCBI Taxonomy" id="357276"/>
    <lineage>
        <taxon>Bacteria</taxon>
        <taxon>Pseudomonadati</taxon>
        <taxon>Bacteroidota</taxon>
        <taxon>Bacteroidia</taxon>
        <taxon>Bacteroidales</taxon>
        <taxon>Bacteroidaceae</taxon>
        <taxon>Phocaeicola</taxon>
    </lineage>
</organism>
<dbReference type="KEGG" id="bdo:EL88_00680"/>
<keyword evidence="4" id="KW-1003">Cell membrane</keyword>
<dbReference type="SUPFAM" id="SSF47384">
    <property type="entry name" value="Homodimeric domain of signal transducing histidine kinase"/>
    <property type="match status" value="1"/>
</dbReference>
<dbReference type="Proteomes" id="UP000441162">
    <property type="component" value="Unassembled WGS sequence"/>
</dbReference>
<reference evidence="27 28" key="2">
    <citation type="journal article" date="2019" name="Nat. Med.">
        <title>A library of human gut bacterial isolates paired with longitudinal multiomics data enables mechanistic microbiome research.</title>
        <authorList>
            <person name="Poyet M."/>
            <person name="Groussin M."/>
            <person name="Gibbons S.M."/>
            <person name="Avila-Pacheco J."/>
            <person name="Jiang X."/>
            <person name="Kearney S.M."/>
            <person name="Perrotta A.R."/>
            <person name="Berdy B."/>
            <person name="Zhao S."/>
            <person name="Lieberman T.D."/>
            <person name="Swanson P.K."/>
            <person name="Smith M."/>
            <person name="Roesemann S."/>
            <person name="Alexander J.E."/>
            <person name="Rich S.A."/>
            <person name="Livny J."/>
            <person name="Vlamakis H."/>
            <person name="Clish C."/>
            <person name="Bullock K."/>
            <person name="Deik A."/>
            <person name="Scott J."/>
            <person name="Pierce K.A."/>
            <person name="Xavier R.J."/>
            <person name="Alm E.J."/>
        </authorList>
    </citation>
    <scope>NUCLEOTIDE SEQUENCE [LARGE SCALE GENOMIC DNA]</scope>
    <source>
        <strain evidence="19 28">BIOML-A1</strain>
        <strain evidence="18 29">BIOML-A25</strain>
        <strain evidence="20 27">BIOML-A4</strain>
    </source>
</reference>
<keyword evidence="9 18" id="KW-0418">Kinase</keyword>
<dbReference type="EMBL" id="QRZL01000002">
    <property type="protein sequence ID" value="RGV80772.1"/>
    <property type="molecule type" value="Genomic_DNA"/>
</dbReference>
<protein>
    <recommendedName>
        <fullName evidence="3">histidine kinase</fullName>
        <ecNumber evidence="3">2.7.13.3</ecNumber>
    </recommendedName>
</protein>
<gene>
    <name evidence="17" type="ORF">CE91St7_14370</name>
    <name evidence="21" type="ORF">DWW04_03690</name>
    <name evidence="22" type="ORF">E1I98_24200</name>
    <name evidence="23" type="ORF">E1J06_19600</name>
    <name evidence="20" type="ORF">F2Y51_12345</name>
    <name evidence="19" type="ORF">F2Y58_12110</name>
    <name evidence="18" type="ORF">F2Z07_02540</name>
</gene>
<dbReference type="CDD" id="cd00082">
    <property type="entry name" value="HisKA"/>
    <property type="match status" value="1"/>
</dbReference>
<evidence type="ECO:0000256" key="8">
    <source>
        <dbReference type="ARBA" id="ARBA00022741"/>
    </source>
</evidence>
<evidence type="ECO:0000313" key="23">
    <source>
        <dbReference type="EMBL" id="TDB03394.1"/>
    </source>
</evidence>
<evidence type="ECO:0000313" key="22">
    <source>
        <dbReference type="EMBL" id="TDA71970.1"/>
    </source>
</evidence>
<dbReference type="EMBL" id="VVZA01000009">
    <property type="protein sequence ID" value="KAA5404763.1"/>
    <property type="molecule type" value="Genomic_DNA"/>
</dbReference>
<evidence type="ECO:0000256" key="9">
    <source>
        <dbReference type="ARBA" id="ARBA00022777"/>
    </source>
</evidence>
<dbReference type="EMBL" id="BQOB01000001">
    <property type="protein sequence ID" value="GKH80553.1"/>
    <property type="molecule type" value="Genomic_DNA"/>
</dbReference>
<evidence type="ECO:0000256" key="6">
    <source>
        <dbReference type="ARBA" id="ARBA00022679"/>
    </source>
</evidence>
<keyword evidence="11 14" id="KW-1133">Transmembrane helix</keyword>
<evidence type="ECO:0000313" key="18">
    <source>
        <dbReference type="EMBL" id="KAA5323939.1"/>
    </source>
</evidence>
<evidence type="ECO:0000313" key="28">
    <source>
        <dbReference type="Proteomes" id="UP000481616"/>
    </source>
</evidence>
<feature type="transmembrane region" description="Helical" evidence="14">
    <location>
        <begin position="6"/>
        <end position="29"/>
    </location>
</feature>
<keyword evidence="12" id="KW-0902">Two-component regulatory system</keyword>
<name>A0A076IY71_9BACT</name>
<feature type="domain" description="HAMP" evidence="16">
    <location>
        <begin position="178"/>
        <end position="231"/>
    </location>
</feature>
<dbReference type="Proteomes" id="UP000294834">
    <property type="component" value="Unassembled WGS sequence"/>
</dbReference>
<dbReference type="EMBL" id="VVYY01000009">
    <property type="protein sequence ID" value="KAA5397456.1"/>
    <property type="molecule type" value="Genomic_DNA"/>
</dbReference>
<proteinExistence type="predicted"/>
<dbReference type="EMBL" id="VVZV01000002">
    <property type="protein sequence ID" value="KAA5323939.1"/>
    <property type="molecule type" value="Genomic_DNA"/>
</dbReference>
<evidence type="ECO:0000256" key="2">
    <source>
        <dbReference type="ARBA" id="ARBA00004651"/>
    </source>
</evidence>
<evidence type="ECO:0000256" key="13">
    <source>
        <dbReference type="ARBA" id="ARBA00023136"/>
    </source>
</evidence>
<dbReference type="InterPro" id="IPR036097">
    <property type="entry name" value="HisK_dim/P_sf"/>
</dbReference>
<evidence type="ECO:0000313" key="27">
    <source>
        <dbReference type="Proteomes" id="UP000441162"/>
    </source>
</evidence>
<dbReference type="InterPro" id="IPR005467">
    <property type="entry name" value="His_kinase_dom"/>
</dbReference>
<dbReference type="Proteomes" id="UP001055104">
    <property type="component" value="Unassembled WGS sequence"/>
</dbReference>
<dbReference type="AlphaFoldDB" id="A0A076IY71"/>
<dbReference type="InterPro" id="IPR003594">
    <property type="entry name" value="HATPase_dom"/>
</dbReference>
<sequence>MKIGPKIALFYSLITMCAIIMVMSVFYLFSSRYINRLYESYLREKAFITAQKYWEKDEVDEQSYRLIQQKYDELLPQAREVLLNMDTLAHVKDTLGKYLNASQQERLFHGDGTPVTFKYKKELGAALYYPDNEGYFIVFVFSENTYGKEIQEHILLLSVTLVVISSIFIFFIGRVYSNRILTPLQHILKELKRIRANNLNVRLRSYGNKDELDQLIVSLNGMLDRIDTAFKSEKSFVSNASHELNNPLTAIQGECEIALLKERSTSEYMDSLERISVESKRISLLIKSLLFLSRQDKDILANTVEDVCLPRMLREQYAGRPRIRLSSTLREENDFIVRANPYLLGIALQNVVDNACKYSDKDVEISLFEKEGRRVVEIRDQGIGIPQEEVELIFQSFYRASNTRSYKGQGIGLSLSLKIISTYGGQMGIHSEEGHFTTVSITFPLSLAEE</sequence>
<dbReference type="Pfam" id="PF02518">
    <property type="entry name" value="HATPase_c"/>
    <property type="match status" value="1"/>
</dbReference>
<evidence type="ECO:0000256" key="11">
    <source>
        <dbReference type="ARBA" id="ARBA00022989"/>
    </source>
</evidence>
<evidence type="ECO:0000313" key="24">
    <source>
        <dbReference type="Proteomes" id="UP000283678"/>
    </source>
</evidence>
<dbReference type="InterPro" id="IPR003661">
    <property type="entry name" value="HisK_dim/P_dom"/>
</dbReference>
<dbReference type="PROSITE" id="PS50109">
    <property type="entry name" value="HIS_KIN"/>
    <property type="match status" value="1"/>
</dbReference>
<dbReference type="Proteomes" id="UP000481700">
    <property type="component" value="Unassembled WGS sequence"/>
</dbReference>
<evidence type="ECO:0000256" key="3">
    <source>
        <dbReference type="ARBA" id="ARBA00012438"/>
    </source>
</evidence>
<evidence type="ECO:0000256" key="12">
    <source>
        <dbReference type="ARBA" id="ARBA00023012"/>
    </source>
</evidence>
<comment type="caution">
    <text evidence="18">The sequence shown here is derived from an EMBL/GenBank/DDBJ whole genome shotgun (WGS) entry which is preliminary data.</text>
</comment>
<evidence type="ECO:0000313" key="21">
    <source>
        <dbReference type="EMBL" id="RGV80772.1"/>
    </source>
</evidence>
<accession>A0A076IY71</accession>
<dbReference type="SMART" id="SM00387">
    <property type="entry name" value="HATPase_c"/>
    <property type="match status" value="1"/>
</dbReference>
<keyword evidence="8" id="KW-0547">Nucleotide-binding</keyword>
<dbReference type="EMBL" id="SLTU01000003">
    <property type="protein sequence ID" value="TDA71970.1"/>
    <property type="molecule type" value="Genomic_DNA"/>
</dbReference>
<dbReference type="Gene3D" id="3.30.565.10">
    <property type="entry name" value="Histidine kinase-like ATPase, C-terminal domain"/>
    <property type="match status" value="1"/>
</dbReference>
<dbReference type="Proteomes" id="UP000481616">
    <property type="component" value="Unassembled WGS sequence"/>
</dbReference>
<dbReference type="FunFam" id="1.10.287.130:FF:000001">
    <property type="entry name" value="Two-component sensor histidine kinase"/>
    <property type="match status" value="1"/>
</dbReference>
<reference evidence="25 26" key="3">
    <citation type="journal article" date="2019" name="Nat. Microbiol.">
        <title>Genomic variation and strain-specific functional adaptation in the human gut microbiome during early life.</title>
        <authorList>
            <person name="Vatanen T."/>
            <person name="Plichta D.R."/>
            <person name="Somani J."/>
            <person name="Munch P.C."/>
            <person name="Arthur T.D."/>
            <person name="Hall A.B."/>
            <person name="Rudolf S."/>
            <person name="Oakeley E.J."/>
            <person name="Ke X."/>
            <person name="Young R.A."/>
            <person name="Haiser H.J."/>
            <person name="Kolde R."/>
            <person name="Yassour M."/>
            <person name="Luopajarvi K."/>
            <person name="Siljander H."/>
            <person name="Virtanen S.M."/>
            <person name="Ilonen J."/>
            <person name="Uibo R."/>
            <person name="Tillmann V."/>
            <person name="Mokurov S."/>
            <person name="Dorshakova N."/>
            <person name="Porter J.A."/>
            <person name="McHardy A.C."/>
            <person name="Lahdesmaki H."/>
            <person name="Vlamakis H."/>
            <person name="Huttenhower C."/>
            <person name="Knip M."/>
            <person name="Xavier R.J."/>
        </authorList>
    </citation>
    <scope>NUCLEOTIDE SEQUENCE [LARGE SCALE GENOMIC DNA]</scope>
    <source>
        <strain evidence="22 25">RJX1047</strain>
        <strain evidence="23 26">RJX1052</strain>
    </source>
</reference>
<dbReference type="Proteomes" id="UP000294527">
    <property type="component" value="Unassembled WGS sequence"/>
</dbReference>
<keyword evidence="10" id="KW-0067">ATP-binding</keyword>
<dbReference type="PROSITE" id="PS50885">
    <property type="entry name" value="HAMP"/>
    <property type="match status" value="1"/>
</dbReference>
<dbReference type="Gene3D" id="1.10.287.130">
    <property type="match status" value="1"/>
</dbReference>
<evidence type="ECO:0000256" key="4">
    <source>
        <dbReference type="ARBA" id="ARBA00022475"/>
    </source>
</evidence>
<dbReference type="Proteomes" id="UP000283678">
    <property type="component" value="Unassembled WGS sequence"/>
</dbReference>
<evidence type="ECO:0000256" key="7">
    <source>
        <dbReference type="ARBA" id="ARBA00022692"/>
    </source>
</evidence>
<dbReference type="EC" id="2.7.13.3" evidence="3"/>
<dbReference type="EMBL" id="SLTX01000002">
    <property type="protein sequence ID" value="TDB03394.1"/>
    <property type="molecule type" value="Genomic_DNA"/>
</dbReference>
<dbReference type="Gene3D" id="6.10.340.10">
    <property type="match status" value="1"/>
</dbReference>
<evidence type="ECO:0000313" key="26">
    <source>
        <dbReference type="Proteomes" id="UP000294834"/>
    </source>
</evidence>
<reference evidence="17" key="4">
    <citation type="submission" date="2022-01" db="EMBL/GenBank/DDBJ databases">
        <title>Novel bile acid biosynthetic pathways are enriched in the microbiome of centenarians.</title>
        <authorList>
            <person name="Sato Y."/>
            <person name="Atarashi K."/>
            <person name="Plichta R.D."/>
            <person name="Arai Y."/>
            <person name="Sasajima S."/>
            <person name="Kearney M.S."/>
            <person name="Suda W."/>
            <person name="Takeshita K."/>
            <person name="Sasaki T."/>
            <person name="Okamoto S."/>
            <person name="Skelly N.A."/>
            <person name="Okamura Y."/>
            <person name="Vlamakis H."/>
            <person name="Li Y."/>
            <person name="Tanoue T."/>
            <person name="Takei H."/>
            <person name="Nittono H."/>
            <person name="Narushima S."/>
            <person name="Irie J."/>
            <person name="Itoh H."/>
            <person name="Moriya K."/>
            <person name="Sugiura Y."/>
            <person name="Suematsu M."/>
            <person name="Moritoki N."/>
            <person name="Shibata S."/>
            <person name="Littman R.D."/>
            <person name="Fischbach A.M."/>
            <person name="Uwamino Y."/>
            <person name="Inoue T."/>
            <person name="Honda A."/>
            <person name="Hattori M."/>
            <person name="Murai T."/>
            <person name="Xavier J.R."/>
            <person name="Hirose N."/>
            <person name="Honda K."/>
        </authorList>
    </citation>
    <scope>NUCLEOTIDE SEQUENCE</scope>
    <source>
        <strain evidence="17">CE91-St7</strain>
    </source>
</reference>
<evidence type="ECO:0000256" key="14">
    <source>
        <dbReference type="SAM" id="Phobius"/>
    </source>
</evidence>
<comment type="catalytic activity">
    <reaction evidence="1">
        <text>ATP + protein L-histidine = ADP + protein N-phospho-L-histidine.</text>
        <dbReference type="EC" id="2.7.13.3"/>
    </reaction>
</comment>
<dbReference type="GO" id="GO:0000155">
    <property type="term" value="F:phosphorelay sensor kinase activity"/>
    <property type="evidence" value="ECO:0007669"/>
    <property type="project" value="InterPro"/>
</dbReference>
<dbReference type="InterPro" id="IPR003660">
    <property type="entry name" value="HAMP_dom"/>
</dbReference>
<evidence type="ECO:0000313" key="20">
    <source>
        <dbReference type="EMBL" id="KAA5404763.1"/>
    </source>
</evidence>
<dbReference type="SMART" id="SM00304">
    <property type="entry name" value="HAMP"/>
    <property type="match status" value="1"/>
</dbReference>
<keyword evidence="5" id="KW-0597">Phosphoprotein</keyword>
<keyword evidence="7 14" id="KW-0812">Transmembrane</keyword>
<dbReference type="CDD" id="cd00075">
    <property type="entry name" value="HATPase"/>
    <property type="match status" value="1"/>
</dbReference>
<dbReference type="SUPFAM" id="SSF158472">
    <property type="entry name" value="HAMP domain-like"/>
    <property type="match status" value="1"/>
</dbReference>
<evidence type="ECO:0000313" key="17">
    <source>
        <dbReference type="EMBL" id="GKH80553.1"/>
    </source>
</evidence>
<evidence type="ECO:0000259" key="16">
    <source>
        <dbReference type="PROSITE" id="PS50885"/>
    </source>
</evidence>
<evidence type="ECO:0000256" key="5">
    <source>
        <dbReference type="ARBA" id="ARBA00022553"/>
    </source>
</evidence>
<dbReference type="PANTHER" id="PTHR45528">
    <property type="entry name" value="SENSOR HISTIDINE KINASE CPXA"/>
    <property type="match status" value="1"/>
</dbReference>
<comment type="subcellular location">
    <subcellularLocation>
        <location evidence="2">Cell membrane</location>
        <topology evidence="2">Multi-pass membrane protein</topology>
    </subcellularLocation>
</comment>
<dbReference type="PRINTS" id="PR00344">
    <property type="entry name" value="BCTRLSENSOR"/>
</dbReference>
<dbReference type="GO" id="GO:0005524">
    <property type="term" value="F:ATP binding"/>
    <property type="evidence" value="ECO:0007669"/>
    <property type="project" value="UniProtKB-KW"/>
</dbReference>
<feature type="domain" description="Histidine kinase" evidence="15">
    <location>
        <begin position="239"/>
        <end position="447"/>
    </location>
</feature>
<dbReference type="eggNOG" id="COG2205">
    <property type="taxonomic scope" value="Bacteria"/>
</dbReference>
<dbReference type="KEGG" id="bdh:GV66_05465"/>
<evidence type="ECO:0000313" key="25">
    <source>
        <dbReference type="Proteomes" id="UP000294527"/>
    </source>
</evidence>